<reference evidence="2 3" key="1">
    <citation type="submission" date="2016-11" db="EMBL/GenBank/DDBJ databases">
        <title>Study of marine rhodopsin-containing bacteria.</title>
        <authorList>
            <person name="Yoshizawa S."/>
            <person name="Kumagai Y."/>
            <person name="Kogure K."/>
        </authorList>
    </citation>
    <scope>NUCLEOTIDE SEQUENCE [LARGE SCALE GENOMIC DNA]</scope>
    <source>
        <strain evidence="2 3">SG-29</strain>
    </source>
</reference>
<dbReference type="EMBL" id="MQWB01000011">
    <property type="protein sequence ID" value="OZC01350.1"/>
    <property type="molecule type" value="Genomic_DNA"/>
</dbReference>
<feature type="transmembrane region" description="Helical" evidence="1">
    <location>
        <begin position="144"/>
        <end position="166"/>
    </location>
</feature>
<feature type="transmembrane region" description="Helical" evidence="1">
    <location>
        <begin position="50"/>
        <end position="73"/>
    </location>
</feature>
<organism evidence="2 3">
    <name type="scientific">Rubricoccus marinus</name>
    <dbReference type="NCBI Taxonomy" id="716817"/>
    <lineage>
        <taxon>Bacteria</taxon>
        <taxon>Pseudomonadati</taxon>
        <taxon>Rhodothermota</taxon>
        <taxon>Rhodothermia</taxon>
        <taxon>Rhodothermales</taxon>
        <taxon>Rubricoccaceae</taxon>
        <taxon>Rubricoccus</taxon>
    </lineage>
</organism>
<dbReference type="AlphaFoldDB" id="A0A259TUH0"/>
<evidence type="ECO:0000256" key="1">
    <source>
        <dbReference type="SAM" id="Phobius"/>
    </source>
</evidence>
<comment type="caution">
    <text evidence="2">The sequence shown here is derived from an EMBL/GenBank/DDBJ whole genome shotgun (WGS) entry which is preliminary data.</text>
</comment>
<evidence type="ECO:0000313" key="2">
    <source>
        <dbReference type="EMBL" id="OZC01350.1"/>
    </source>
</evidence>
<dbReference type="InParanoid" id="A0A259TUH0"/>
<accession>A0A259TUH0</accession>
<keyword evidence="1" id="KW-0812">Transmembrane</keyword>
<keyword evidence="1" id="KW-1133">Transmembrane helix</keyword>
<proteinExistence type="predicted"/>
<dbReference type="RefSeq" id="WP_094551881.1">
    <property type="nucleotide sequence ID" value="NZ_MQWB01000011.1"/>
</dbReference>
<keyword evidence="1" id="KW-0472">Membrane</keyword>
<dbReference type="Proteomes" id="UP000216446">
    <property type="component" value="Unassembled WGS sequence"/>
</dbReference>
<protein>
    <submittedName>
        <fullName evidence="2">Uncharacterized protein</fullName>
    </submittedName>
</protein>
<feature type="transmembrane region" description="Helical" evidence="1">
    <location>
        <begin position="12"/>
        <end position="30"/>
    </location>
</feature>
<sequence length="253" mass="28029">MQGSFTVQFFDLVVHIMPGVIVLSALAFAFSPDLLVALVEAENTAGVLALGFVAAYVTGFLIHVGLTTVQGAFGKLRGERRILDAILAKDPHLPEAEEIATRLFHFDPVTINAQGEKYTRVLYRYAETVVEDQMSSRWSMARRVGALAIFSRNLIPPALFVAGAALARAELIGWPLALVIAAVATATAVLLWWNWLVYWKRSVSYTLQAFVFWCRQTEREERTRAVQAATPFHLPAPAARPRLARRLLDALLP</sequence>
<evidence type="ECO:0000313" key="3">
    <source>
        <dbReference type="Proteomes" id="UP000216446"/>
    </source>
</evidence>
<keyword evidence="3" id="KW-1185">Reference proteome</keyword>
<feature type="transmembrane region" description="Helical" evidence="1">
    <location>
        <begin position="172"/>
        <end position="193"/>
    </location>
</feature>
<name>A0A259TUH0_9BACT</name>
<gene>
    <name evidence="2" type="ORF">BSZ36_18090</name>
</gene>